<accession>A0A923PPG2</accession>
<evidence type="ECO:0000256" key="1">
    <source>
        <dbReference type="SAM" id="SignalP"/>
    </source>
</evidence>
<organism evidence="2 3">
    <name type="scientific">Neolewinella lacunae</name>
    <dbReference type="NCBI Taxonomy" id="1517758"/>
    <lineage>
        <taxon>Bacteria</taxon>
        <taxon>Pseudomonadati</taxon>
        <taxon>Bacteroidota</taxon>
        <taxon>Saprospiria</taxon>
        <taxon>Saprospirales</taxon>
        <taxon>Lewinellaceae</taxon>
        <taxon>Neolewinella</taxon>
    </lineage>
</organism>
<gene>
    <name evidence="2" type="ORF">H9S92_12535</name>
</gene>
<dbReference type="RefSeq" id="WP_187467052.1">
    <property type="nucleotide sequence ID" value="NZ_JACSIT010000115.1"/>
</dbReference>
<keyword evidence="1" id="KW-0732">Signal</keyword>
<evidence type="ECO:0000313" key="3">
    <source>
        <dbReference type="Proteomes" id="UP000650081"/>
    </source>
</evidence>
<dbReference type="Proteomes" id="UP000650081">
    <property type="component" value="Unassembled WGS sequence"/>
</dbReference>
<dbReference type="AlphaFoldDB" id="A0A923PPG2"/>
<dbReference type="EMBL" id="JACSIT010000115">
    <property type="protein sequence ID" value="MBC6994998.1"/>
    <property type="molecule type" value="Genomic_DNA"/>
</dbReference>
<feature type="chain" id="PRO_5037020438" description="DUF481 domain-containing protein" evidence="1">
    <location>
        <begin position="21"/>
        <end position="378"/>
    </location>
</feature>
<proteinExistence type="predicted"/>
<evidence type="ECO:0008006" key="4">
    <source>
        <dbReference type="Google" id="ProtNLM"/>
    </source>
</evidence>
<reference evidence="2" key="1">
    <citation type="submission" date="2020-08" db="EMBL/GenBank/DDBJ databases">
        <title>Lewinella bacteria from marine environments.</title>
        <authorList>
            <person name="Zhong Y."/>
        </authorList>
    </citation>
    <scope>NUCLEOTIDE SEQUENCE</scope>
    <source>
        <strain evidence="2">KCTC 42187</strain>
    </source>
</reference>
<comment type="caution">
    <text evidence="2">The sequence shown here is derived from an EMBL/GenBank/DDBJ whole genome shotgun (WGS) entry which is preliminary data.</text>
</comment>
<feature type="signal peptide" evidence="1">
    <location>
        <begin position="1"/>
        <end position="20"/>
    </location>
</feature>
<keyword evidence="3" id="KW-1185">Reference proteome</keyword>
<protein>
    <recommendedName>
        <fullName evidence="4">DUF481 domain-containing protein</fullName>
    </recommendedName>
</protein>
<name>A0A923PPG2_9BACT</name>
<evidence type="ECO:0000313" key="2">
    <source>
        <dbReference type="EMBL" id="MBC6994998.1"/>
    </source>
</evidence>
<sequence>MKHFSLLLSLLLAGSFSLPAQNAAEDQDRITFADGSQANVLLRRTNDLEQSQRVEFRRTAGADPESMTPFSVREFYHGRSKTLYRSVSVDIIDRSRGGARVAKDRFGEVLVDGPVELIKVYLGPDEYDNQAIGSENYLYLLREGEVELTLELTSILVYEMLHANPSRFRNKLKFFTRDCPVALEKARDARFNDVEIMEVVKAYGQCNGLAGMQMDEKRIRGVVTFHHNVRLAYLDIRDKNYDEEQLSGALGYQLEARFSKRLRWLGVLTSVDYVYHTFRWEERSTVAQSMLKGNLSVAVHPLQGEKLELQLSAGLSNYNAISSSFNSFFSNNYFLLDAGVRLKTGNFLFGLNYEYMPKQITRQPGNILLTSFGYRVNF</sequence>